<dbReference type="FunFam" id="3.20.20.80:FF:000040">
    <property type="entry name" value="Beta-galactosidase A"/>
    <property type="match status" value="1"/>
</dbReference>
<dbReference type="FunFam" id="2.60.390.10:FF:000001">
    <property type="entry name" value="Beta-galactosidase A"/>
    <property type="match status" value="1"/>
</dbReference>
<evidence type="ECO:0000259" key="11">
    <source>
        <dbReference type="SMART" id="SM01029"/>
    </source>
</evidence>
<dbReference type="InterPro" id="IPR025300">
    <property type="entry name" value="BetaGal_jelly_roll_dom"/>
</dbReference>
<keyword evidence="7 8" id="KW-0326">Glycosidase</keyword>
<dbReference type="Pfam" id="PF13364">
    <property type="entry name" value="BetaGal_ABD2"/>
    <property type="match status" value="2"/>
</dbReference>
<accession>A0A7H8QI79</accession>
<evidence type="ECO:0000256" key="2">
    <source>
        <dbReference type="ARBA" id="ARBA00009809"/>
    </source>
</evidence>
<dbReference type="AlphaFoldDB" id="A0A7H8QI79"/>
<evidence type="ECO:0000256" key="6">
    <source>
        <dbReference type="ARBA" id="ARBA00023180"/>
    </source>
</evidence>
<dbReference type="Gene3D" id="2.60.120.260">
    <property type="entry name" value="Galactose-binding domain-like"/>
    <property type="match status" value="2"/>
</dbReference>
<protein>
    <recommendedName>
        <fullName evidence="3 8">Beta-galactosidase</fullName>
        <ecNumber evidence="3 8">3.2.1.23</ecNumber>
    </recommendedName>
</protein>
<evidence type="ECO:0000256" key="1">
    <source>
        <dbReference type="ARBA" id="ARBA00001412"/>
    </source>
</evidence>
<evidence type="ECO:0000256" key="3">
    <source>
        <dbReference type="ARBA" id="ARBA00012756"/>
    </source>
</evidence>
<sequence>MFRSFISAAIVLVTTIAQVAASSAPSNPNDPSLQNIVTWDSQSIFVHGQRVMFFSGEFHPFRLPAPGLWLDVFQKIKALGFNGVSFYTNWALHEGKQGTFSAEGVFALEPFFEAAQTAGIYLLARPGPYINAEVSGGGFPGWLARNPAALRTREPGYLEATQNYVSHIGEIIAKAQITKGGPVILLQVENEYSSGDPPFPDPEYFLDVEYQYRNAGIVVPFISNDNGPHGYFYDQGPPKWPIYGHDSYQIGFDDNIYEWADDLLPTNYHALHEEMAPNTPYAVVEFQGGSWDPWGGYGYNKSAARMGPEYERIFGKNLYSSGVTIFNTYMTAGGTNWGNMGYPEGYTSYDYGAAITELRTVEREKYSELKLEAMFFQSSPAYLTAVPQDNSHANGSYTGNTALATTALLGNETNFFVVRHAAYNSIDTTSYNIEIPTSQGNISIPQLGGSLTLQGRDSKIHVTDYAVDDITLLYSSAEIFTWRKYGQKRVLIVYGGPGETHEIAVSQGGQPRLAEGSSEEVQFGNKSNATIIKYKASSTRNVVTLSCGLDIYLIDRYAAYNYWSIDLPSDPVFMNFSNPSSHSAIIVNGGYLLRSVSVANNGIHLSGDFNTTTDIEVIGASAGVQSLFVNGNKTPFKQDSNGTLTAVVNFARPKYSLPDLSKIGWKVIDSLPEIKTDYDDTMWTTATLTTSNNTARNLTTPVSLYASDYGYNTGCLLYRAHFRAKGNESLFLETQGGSAFGHSVWVNETFVGSFSGAITASNWKQNFTLPSLTVGQNYVITVLVDQMGFEENGAAGSSSMKTPRGILEYSLSGHNKSDTVWKLTGNLGGEDYQDHTRGPLNEGGLYAERQGYHLPGAPISSWKSSELGPMEGLKGAGVAFYATRFDLDMPNDYDIPIQISFANTTNTTSSLRCQIYVNGYQFGKWVHNIGPQSLFPVPEGIWDYHGSNYLAMTFWALEQNG</sequence>
<dbReference type="InterPro" id="IPR019801">
    <property type="entry name" value="Glyco_hydro_35_CS"/>
</dbReference>
<dbReference type="InterPro" id="IPR017853">
    <property type="entry name" value="GH"/>
</dbReference>
<dbReference type="FunFam" id="2.102.20.10:FF:000001">
    <property type="entry name" value="Beta-galactosidase A"/>
    <property type="match status" value="1"/>
</dbReference>
<dbReference type="SUPFAM" id="SSF51445">
    <property type="entry name" value="(Trans)glycosidases"/>
    <property type="match status" value="1"/>
</dbReference>
<dbReference type="InterPro" id="IPR031330">
    <property type="entry name" value="Gly_Hdrlase_35_cat"/>
</dbReference>
<name>A0A7H8QI79_TALRU</name>
<evidence type="ECO:0000256" key="8">
    <source>
        <dbReference type="RuleBase" id="RU000675"/>
    </source>
</evidence>
<dbReference type="KEGG" id="trg:TRUGW13939_00277"/>
<dbReference type="RefSeq" id="XP_035339380.1">
    <property type="nucleotide sequence ID" value="XM_035483487.1"/>
</dbReference>
<gene>
    <name evidence="12" type="ORF">TRUGW13939_00277</name>
</gene>
<dbReference type="PANTHER" id="PTHR23421">
    <property type="entry name" value="BETA-GALACTOSIDASE RELATED"/>
    <property type="match status" value="1"/>
</dbReference>
<dbReference type="GO" id="GO:0005975">
    <property type="term" value="P:carbohydrate metabolic process"/>
    <property type="evidence" value="ECO:0007669"/>
    <property type="project" value="InterPro"/>
</dbReference>
<dbReference type="OrthoDB" id="1657402at2759"/>
<evidence type="ECO:0000256" key="10">
    <source>
        <dbReference type="SAM" id="SignalP"/>
    </source>
</evidence>
<keyword evidence="6" id="KW-0325">Glycoprotein</keyword>
<evidence type="ECO:0000313" key="13">
    <source>
        <dbReference type="Proteomes" id="UP000509510"/>
    </source>
</evidence>
<dbReference type="InterPro" id="IPR025972">
    <property type="entry name" value="BetaGal_dom3"/>
</dbReference>
<keyword evidence="13" id="KW-1185">Reference proteome</keyword>
<dbReference type="InterPro" id="IPR008979">
    <property type="entry name" value="Galactose-bd-like_sf"/>
</dbReference>
<dbReference type="Pfam" id="PF10435">
    <property type="entry name" value="BetaGal_dom2"/>
    <property type="match status" value="1"/>
</dbReference>
<dbReference type="Gene3D" id="2.102.20.10">
    <property type="entry name" value="Beta-galactosidase, domain 2"/>
    <property type="match status" value="1"/>
</dbReference>
<dbReference type="SUPFAM" id="SSF49785">
    <property type="entry name" value="Galactose-binding domain-like"/>
    <property type="match status" value="2"/>
</dbReference>
<dbReference type="EC" id="3.2.1.23" evidence="3 8"/>
<keyword evidence="5 8" id="KW-0378">Hydrolase</keyword>
<evidence type="ECO:0000313" key="12">
    <source>
        <dbReference type="EMBL" id="QKX53201.1"/>
    </source>
</evidence>
<feature type="signal peptide" evidence="10">
    <location>
        <begin position="1"/>
        <end position="21"/>
    </location>
</feature>
<evidence type="ECO:0000256" key="7">
    <source>
        <dbReference type="ARBA" id="ARBA00023295"/>
    </source>
</evidence>
<dbReference type="InterPro" id="IPR001944">
    <property type="entry name" value="Glycoside_Hdrlase_35"/>
</dbReference>
<feature type="chain" id="PRO_5028964359" description="Beta-galactosidase" evidence="10">
    <location>
        <begin position="22"/>
        <end position="961"/>
    </location>
</feature>
<dbReference type="EMBL" id="CP055898">
    <property type="protein sequence ID" value="QKX53201.1"/>
    <property type="molecule type" value="Genomic_DNA"/>
</dbReference>
<dbReference type="Proteomes" id="UP000509510">
    <property type="component" value="Chromosome I"/>
</dbReference>
<dbReference type="Pfam" id="PF01301">
    <property type="entry name" value="Glyco_hydro_35"/>
    <property type="match status" value="1"/>
</dbReference>
<dbReference type="Pfam" id="PF13363">
    <property type="entry name" value="BetaGal_dom3"/>
    <property type="match status" value="1"/>
</dbReference>
<dbReference type="InterPro" id="IPR036833">
    <property type="entry name" value="BetaGal_dom3_sf"/>
</dbReference>
<dbReference type="Gene3D" id="3.20.20.80">
    <property type="entry name" value="Glycosidases"/>
    <property type="match status" value="1"/>
</dbReference>
<comment type="catalytic activity">
    <reaction evidence="1 8">
        <text>Hydrolysis of terminal non-reducing beta-D-galactose residues in beta-D-galactosides.</text>
        <dbReference type="EC" id="3.2.1.23"/>
    </reaction>
</comment>
<reference evidence="13" key="1">
    <citation type="submission" date="2020-06" db="EMBL/GenBank/DDBJ databases">
        <title>A chromosome-scale genome assembly of Talaromyces rugulosus W13939.</title>
        <authorList>
            <person name="Wang B."/>
            <person name="Guo L."/>
            <person name="Ye K."/>
            <person name="Wang L."/>
        </authorList>
    </citation>
    <scope>NUCLEOTIDE SEQUENCE [LARGE SCALE GENOMIC DNA]</scope>
    <source>
        <strain evidence="13">W13939</strain>
    </source>
</reference>
<organism evidence="12 13">
    <name type="scientific">Talaromyces rugulosus</name>
    <name type="common">Penicillium rugulosum</name>
    <dbReference type="NCBI Taxonomy" id="121627"/>
    <lineage>
        <taxon>Eukaryota</taxon>
        <taxon>Fungi</taxon>
        <taxon>Dikarya</taxon>
        <taxon>Ascomycota</taxon>
        <taxon>Pezizomycotina</taxon>
        <taxon>Eurotiomycetes</taxon>
        <taxon>Eurotiomycetidae</taxon>
        <taxon>Eurotiales</taxon>
        <taxon>Trichocomaceae</taxon>
        <taxon>Talaromyces</taxon>
        <taxon>Talaromyces sect. Islandici</taxon>
    </lineage>
</organism>
<feature type="domain" description="Beta-galactosidase" evidence="11">
    <location>
        <begin position="384"/>
        <end position="562"/>
    </location>
</feature>
<proteinExistence type="inferred from homology"/>
<dbReference type="Gene3D" id="2.60.390.10">
    <property type="entry name" value="Beta-galactosidase, domain 3"/>
    <property type="match status" value="1"/>
</dbReference>
<dbReference type="GO" id="GO:0004565">
    <property type="term" value="F:beta-galactosidase activity"/>
    <property type="evidence" value="ECO:0007669"/>
    <property type="project" value="UniProtKB-EC"/>
</dbReference>
<keyword evidence="4 10" id="KW-0732">Signal</keyword>
<dbReference type="InterPro" id="IPR037110">
    <property type="entry name" value="Betagal_dom2_sf"/>
</dbReference>
<dbReference type="FunFam" id="2.60.120.260:FF:000065">
    <property type="entry name" value="Beta-galactosidase A"/>
    <property type="match status" value="1"/>
</dbReference>
<feature type="non-terminal residue" evidence="12">
    <location>
        <position position="1"/>
    </location>
</feature>
<dbReference type="InterPro" id="IPR018954">
    <property type="entry name" value="Betagal_dom2"/>
</dbReference>
<dbReference type="PRINTS" id="PR00742">
    <property type="entry name" value="GLHYDRLASE35"/>
</dbReference>
<dbReference type="GeneID" id="55987792"/>
<dbReference type="SUPFAM" id="SSF117100">
    <property type="entry name" value="Beta-galactosidase LacA, domain 3"/>
    <property type="match status" value="1"/>
</dbReference>
<evidence type="ECO:0000256" key="4">
    <source>
        <dbReference type="ARBA" id="ARBA00022729"/>
    </source>
</evidence>
<dbReference type="SMART" id="SM01029">
    <property type="entry name" value="BetaGal_dom2"/>
    <property type="match status" value="1"/>
</dbReference>
<dbReference type="PROSITE" id="PS01182">
    <property type="entry name" value="GLYCOSYL_HYDROL_F35"/>
    <property type="match status" value="1"/>
</dbReference>
<evidence type="ECO:0000256" key="9">
    <source>
        <dbReference type="RuleBase" id="RU003679"/>
    </source>
</evidence>
<comment type="similarity">
    <text evidence="2 9">Belongs to the glycosyl hydrolase 35 family.</text>
</comment>
<dbReference type="SUPFAM" id="SSF51011">
    <property type="entry name" value="Glycosyl hydrolase domain"/>
    <property type="match status" value="1"/>
</dbReference>
<evidence type="ECO:0000256" key="5">
    <source>
        <dbReference type="ARBA" id="ARBA00022801"/>
    </source>
</evidence>